<accession>A0ABP1G3T7</accession>
<evidence type="ECO:0000313" key="2">
    <source>
        <dbReference type="Proteomes" id="UP001497392"/>
    </source>
</evidence>
<comment type="caution">
    <text evidence="1">The sequence shown here is derived from an EMBL/GenBank/DDBJ whole genome shotgun (WGS) entry which is preliminary data.</text>
</comment>
<evidence type="ECO:0000313" key="1">
    <source>
        <dbReference type="EMBL" id="CAL5224477.1"/>
    </source>
</evidence>
<keyword evidence="2" id="KW-1185">Reference proteome</keyword>
<gene>
    <name evidence="1" type="primary">g7169</name>
    <name evidence="1" type="ORF">VP750_LOCUS6136</name>
</gene>
<reference evidence="1 2" key="1">
    <citation type="submission" date="2024-06" db="EMBL/GenBank/DDBJ databases">
        <authorList>
            <person name="Kraege A."/>
            <person name="Thomma B."/>
        </authorList>
    </citation>
    <scope>NUCLEOTIDE SEQUENCE [LARGE SCALE GENOMIC DNA]</scope>
</reference>
<organism evidence="1 2">
    <name type="scientific">Coccomyxa viridis</name>
    <dbReference type="NCBI Taxonomy" id="1274662"/>
    <lineage>
        <taxon>Eukaryota</taxon>
        <taxon>Viridiplantae</taxon>
        <taxon>Chlorophyta</taxon>
        <taxon>core chlorophytes</taxon>
        <taxon>Trebouxiophyceae</taxon>
        <taxon>Trebouxiophyceae incertae sedis</taxon>
        <taxon>Coccomyxaceae</taxon>
        <taxon>Coccomyxa</taxon>
    </lineage>
</organism>
<dbReference type="Proteomes" id="UP001497392">
    <property type="component" value="Unassembled WGS sequence"/>
</dbReference>
<sequence length="316" mass="35582">MPQGQPVLLEAVSPAETLAPPLENPASALQSDSTINYQCTFKEETPPEERPPVYVRVPISQATRADVRCVMASLTFDIVNGDEYAESMEDESLKLPKPDGSFKCNDFVPPRKGESFDTALAKHHKKCLEQILPVHKDGFDVRDLSHMRKFLNFYLGNRKYTGSLQCAVVPGHADDEDVACNIRVGFVQRDPAHFTEGTAALSAGSEKISLESHEPRLVMSMLAAIFMSDVPLDFVSTDGTTYNLYRFHDDHLLRYENLTAEEAFYAVAQRLKHRLIMKVAMGDTSTDRLKMFPRPQTDMLRIAQQRLFSDQIMIHT</sequence>
<dbReference type="EMBL" id="CAXHTA020000011">
    <property type="protein sequence ID" value="CAL5224477.1"/>
    <property type="molecule type" value="Genomic_DNA"/>
</dbReference>
<proteinExistence type="predicted"/>
<name>A0ABP1G3T7_9CHLO</name>
<protein>
    <submittedName>
        <fullName evidence="1">G7169 protein</fullName>
    </submittedName>
</protein>